<evidence type="ECO:0000313" key="2">
    <source>
        <dbReference type="Proteomes" id="UP001291623"/>
    </source>
</evidence>
<keyword evidence="2" id="KW-1185">Reference proteome</keyword>
<accession>A0AAE1RYI6</accession>
<name>A0AAE1RYI6_9SOLA</name>
<dbReference type="AlphaFoldDB" id="A0AAE1RYI6"/>
<sequence length="65" mass="7402">MLEPSQPCFPHLVRHEGHSDLVSYNFISNPIFPSMSAHSSEHHHLCYLHLLNVSALDRPTLCPIQ</sequence>
<dbReference type="Proteomes" id="UP001291623">
    <property type="component" value="Unassembled WGS sequence"/>
</dbReference>
<protein>
    <submittedName>
        <fullName evidence="1">Uncharacterized protein</fullName>
    </submittedName>
</protein>
<organism evidence="1 2">
    <name type="scientific">Anisodus tanguticus</name>
    <dbReference type="NCBI Taxonomy" id="243964"/>
    <lineage>
        <taxon>Eukaryota</taxon>
        <taxon>Viridiplantae</taxon>
        <taxon>Streptophyta</taxon>
        <taxon>Embryophyta</taxon>
        <taxon>Tracheophyta</taxon>
        <taxon>Spermatophyta</taxon>
        <taxon>Magnoliopsida</taxon>
        <taxon>eudicotyledons</taxon>
        <taxon>Gunneridae</taxon>
        <taxon>Pentapetalae</taxon>
        <taxon>asterids</taxon>
        <taxon>lamiids</taxon>
        <taxon>Solanales</taxon>
        <taxon>Solanaceae</taxon>
        <taxon>Solanoideae</taxon>
        <taxon>Hyoscyameae</taxon>
        <taxon>Anisodus</taxon>
    </lineage>
</organism>
<comment type="caution">
    <text evidence="1">The sequence shown here is derived from an EMBL/GenBank/DDBJ whole genome shotgun (WGS) entry which is preliminary data.</text>
</comment>
<reference evidence="1" key="1">
    <citation type="submission" date="2023-12" db="EMBL/GenBank/DDBJ databases">
        <title>Genome assembly of Anisodus tanguticus.</title>
        <authorList>
            <person name="Wang Y.-J."/>
        </authorList>
    </citation>
    <scope>NUCLEOTIDE SEQUENCE</scope>
    <source>
        <strain evidence="1">KB-2021</strain>
        <tissue evidence="1">Leaf</tissue>
    </source>
</reference>
<dbReference type="EMBL" id="JAVYJV010000011">
    <property type="protein sequence ID" value="KAK4359417.1"/>
    <property type="molecule type" value="Genomic_DNA"/>
</dbReference>
<proteinExistence type="predicted"/>
<evidence type="ECO:0000313" key="1">
    <source>
        <dbReference type="EMBL" id="KAK4359417.1"/>
    </source>
</evidence>
<gene>
    <name evidence="1" type="ORF">RND71_021646</name>
</gene>